<proteinExistence type="predicted"/>
<protein>
    <submittedName>
        <fullName evidence="1">Uncharacterized protein</fullName>
    </submittedName>
</protein>
<sequence length="52" mass="6059">MPQHPPIEGDHLQIEQTRETARVRATYLPGKRLYSAHHCHISMCLLFLSFLD</sequence>
<accession>A0A6B9XUL6</accession>
<keyword evidence="1" id="KW-0496">Mitochondrion</keyword>
<reference evidence="1" key="1">
    <citation type="submission" date="2019-03" db="EMBL/GenBank/DDBJ databases">
        <title>Largest Complete Mitochondrial Genome of a Gymnosperm, Sitka Spruce (Picea sitchensis), Indicates Complex Physical Structure.</title>
        <authorList>
            <person name="Jackman S.D."/>
            <person name="Coombe L."/>
            <person name="Warren R."/>
            <person name="Kirk H."/>
            <person name="Trinh E."/>
            <person name="McLeod T."/>
            <person name="Pleasance S."/>
            <person name="Pandoh P."/>
            <person name="Zhao Y."/>
            <person name="Coope R."/>
            <person name="Bousquet J."/>
            <person name="Bohlmann J.C."/>
            <person name="Jones S.J.M."/>
            <person name="Birol I."/>
        </authorList>
    </citation>
    <scope>NUCLEOTIDE SEQUENCE</scope>
    <source>
        <strain evidence="1">Q903</strain>
    </source>
</reference>
<gene>
    <name evidence="1" type="primary">orf03741</name>
    <name evidence="1" type="ORF">Q903MT_gene3718</name>
</gene>
<evidence type="ECO:0000313" key="1">
    <source>
        <dbReference type="EMBL" id="QHR89696.1"/>
    </source>
</evidence>
<dbReference type="AlphaFoldDB" id="A0A6B9XUL6"/>
<name>A0A6B9XUL6_PICSI</name>
<organism evidence="1">
    <name type="scientific">Picea sitchensis</name>
    <name type="common">Sitka spruce</name>
    <name type="synonym">Pinus sitchensis</name>
    <dbReference type="NCBI Taxonomy" id="3332"/>
    <lineage>
        <taxon>Eukaryota</taxon>
        <taxon>Viridiplantae</taxon>
        <taxon>Streptophyta</taxon>
        <taxon>Embryophyta</taxon>
        <taxon>Tracheophyta</taxon>
        <taxon>Spermatophyta</taxon>
        <taxon>Pinopsida</taxon>
        <taxon>Pinidae</taxon>
        <taxon>Conifers I</taxon>
        <taxon>Pinales</taxon>
        <taxon>Pinaceae</taxon>
        <taxon>Picea</taxon>
    </lineage>
</organism>
<dbReference type="EMBL" id="MK697699">
    <property type="protein sequence ID" value="QHR89696.1"/>
    <property type="molecule type" value="Genomic_DNA"/>
</dbReference>
<geneLocation type="mitochondrion" evidence="1"/>